<protein>
    <submittedName>
        <fullName evidence="1">Uncharacterized protein</fullName>
    </submittedName>
</protein>
<evidence type="ECO:0000313" key="1">
    <source>
        <dbReference type="EMBL" id="RRT47477.1"/>
    </source>
</evidence>
<organism evidence="1 2">
    <name type="scientific">Ensete ventricosum</name>
    <name type="common">Abyssinian banana</name>
    <name type="synonym">Musa ensete</name>
    <dbReference type="NCBI Taxonomy" id="4639"/>
    <lineage>
        <taxon>Eukaryota</taxon>
        <taxon>Viridiplantae</taxon>
        <taxon>Streptophyta</taxon>
        <taxon>Embryophyta</taxon>
        <taxon>Tracheophyta</taxon>
        <taxon>Spermatophyta</taxon>
        <taxon>Magnoliopsida</taxon>
        <taxon>Liliopsida</taxon>
        <taxon>Zingiberales</taxon>
        <taxon>Musaceae</taxon>
        <taxon>Ensete</taxon>
    </lineage>
</organism>
<evidence type="ECO:0000313" key="2">
    <source>
        <dbReference type="Proteomes" id="UP000287651"/>
    </source>
</evidence>
<name>A0A444DZW6_ENSVE</name>
<dbReference type="EMBL" id="AMZH03014535">
    <property type="protein sequence ID" value="RRT47477.1"/>
    <property type="molecule type" value="Genomic_DNA"/>
</dbReference>
<gene>
    <name evidence="1" type="ORF">B296_00047602</name>
</gene>
<dbReference type="Proteomes" id="UP000287651">
    <property type="component" value="Unassembled WGS sequence"/>
</dbReference>
<reference evidence="1 2" key="1">
    <citation type="journal article" date="2014" name="Agronomy (Basel)">
        <title>A Draft Genome Sequence for Ensete ventricosum, the Drought-Tolerant Tree Against Hunger.</title>
        <authorList>
            <person name="Harrison J."/>
            <person name="Moore K.A."/>
            <person name="Paszkiewicz K."/>
            <person name="Jones T."/>
            <person name="Grant M."/>
            <person name="Ambacheew D."/>
            <person name="Muzemil S."/>
            <person name="Studholme D.J."/>
        </authorList>
    </citation>
    <scope>NUCLEOTIDE SEQUENCE [LARGE SCALE GENOMIC DNA]</scope>
</reference>
<sequence length="120" mass="14014">MSQTNIKPPSILRSLAKMSFRSRHHHHHHHPQQSHVEFHEDRITSGGDCYAYVSTMEKATSERPLLTNTHQVYKHKEACEVEDSFRPATYRVSETTYEESVDMESGDYIKRKHLMMINSA</sequence>
<accession>A0A444DZW6</accession>
<dbReference type="AlphaFoldDB" id="A0A444DZW6"/>
<proteinExistence type="predicted"/>
<comment type="caution">
    <text evidence="1">The sequence shown here is derived from an EMBL/GenBank/DDBJ whole genome shotgun (WGS) entry which is preliminary data.</text>
</comment>